<dbReference type="InterPro" id="IPR041588">
    <property type="entry name" value="Integrase_H2C2"/>
</dbReference>
<dbReference type="AlphaFoldDB" id="A0AAF0V5V1"/>
<gene>
    <name evidence="2" type="ORF">MTR67_051234</name>
</gene>
<dbReference type="Proteomes" id="UP001234989">
    <property type="component" value="Chromosome 12"/>
</dbReference>
<organism evidence="2 3">
    <name type="scientific">Solanum verrucosum</name>
    <dbReference type="NCBI Taxonomy" id="315347"/>
    <lineage>
        <taxon>Eukaryota</taxon>
        <taxon>Viridiplantae</taxon>
        <taxon>Streptophyta</taxon>
        <taxon>Embryophyta</taxon>
        <taxon>Tracheophyta</taxon>
        <taxon>Spermatophyta</taxon>
        <taxon>Magnoliopsida</taxon>
        <taxon>eudicotyledons</taxon>
        <taxon>Gunneridae</taxon>
        <taxon>Pentapetalae</taxon>
        <taxon>asterids</taxon>
        <taxon>lamiids</taxon>
        <taxon>Solanales</taxon>
        <taxon>Solanaceae</taxon>
        <taxon>Solanoideae</taxon>
        <taxon>Solaneae</taxon>
        <taxon>Solanum</taxon>
    </lineage>
</organism>
<name>A0AAF0V5V1_SOLVR</name>
<evidence type="ECO:0000313" key="2">
    <source>
        <dbReference type="EMBL" id="WMV57849.1"/>
    </source>
</evidence>
<evidence type="ECO:0000313" key="3">
    <source>
        <dbReference type="Proteomes" id="UP001234989"/>
    </source>
</evidence>
<accession>A0AAF0V5V1</accession>
<evidence type="ECO:0000259" key="1">
    <source>
        <dbReference type="Pfam" id="PF17921"/>
    </source>
</evidence>
<proteinExistence type="predicted"/>
<dbReference type="Gene3D" id="1.10.340.70">
    <property type="match status" value="1"/>
</dbReference>
<protein>
    <recommendedName>
        <fullName evidence="1">Integrase zinc-binding domain-containing protein</fullName>
    </recommendedName>
</protein>
<keyword evidence="3" id="KW-1185">Reference proteome</keyword>
<dbReference type="Pfam" id="PF17921">
    <property type="entry name" value="Integrase_H2C2"/>
    <property type="match status" value="1"/>
</dbReference>
<sequence>MAFDQGGDGVLRYQERLCVPKVDELQERIMAKGHSSRYSIHRGSTKIYYDLRESYWWNSMKKCIVDFGAKCPNYQ</sequence>
<reference evidence="2" key="1">
    <citation type="submission" date="2023-08" db="EMBL/GenBank/DDBJ databases">
        <title>A de novo genome assembly of Solanum verrucosum Schlechtendal, a Mexican diploid species geographically isolated from the other diploid A-genome species in potato relatives.</title>
        <authorList>
            <person name="Hosaka K."/>
        </authorList>
    </citation>
    <scope>NUCLEOTIDE SEQUENCE</scope>
    <source>
        <tissue evidence="2">Young leaves</tissue>
    </source>
</reference>
<feature type="domain" description="Integrase zinc-binding" evidence="1">
    <location>
        <begin position="24"/>
        <end position="75"/>
    </location>
</feature>
<dbReference type="EMBL" id="CP133623">
    <property type="protein sequence ID" value="WMV57849.1"/>
    <property type="molecule type" value="Genomic_DNA"/>
</dbReference>